<feature type="transmembrane region" description="Helical" evidence="1">
    <location>
        <begin position="136"/>
        <end position="154"/>
    </location>
</feature>
<comment type="caution">
    <text evidence="3">The sequence shown here is derived from an EMBL/GenBank/DDBJ whole genome shotgun (WGS) entry which is preliminary data.</text>
</comment>
<organism evidence="3 4">
    <name type="scientific">Stentor coeruleus</name>
    <dbReference type="NCBI Taxonomy" id="5963"/>
    <lineage>
        <taxon>Eukaryota</taxon>
        <taxon>Sar</taxon>
        <taxon>Alveolata</taxon>
        <taxon>Ciliophora</taxon>
        <taxon>Postciliodesmatophora</taxon>
        <taxon>Heterotrichea</taxon>
        <taxon>Heterotrichida</taxon>
        <taxon>Stentoridae</taxon>
        <taxon>Stentor</taxon>
    </lineage>
</organism>
<dbReference type="SUPFAM" id="SSF64268">
    <property type="entry name" value="PX domain"/>
    <property type="match status" value="3"/>
</dbReference>
<protein>
    <recommendedName>
        <fullName evidence="2">PX domain-containing protein</fullName>
    </recommendedName>
</protein>
<reference evidence="3 4" key="1">
    <citation type="submission" date="2016-11" db="EMBL/GenBank/DDBJ databases">
        <title>The macronuclear genome of Stentor coeruleus: a giant cell with tiny introns.</title>
        <authorList>
            <person name="Slabodnick M."/>
            <person name="Ruby J.G."/>
            <person name="Reiff S.B."/>
            <person name="Swart E.C."/>
            <person name="Gosai S."/>
            <person name="Prabakaran S."/>
            <person name="Witkowska E."/>
            <person name="Larue G.E."/>
            <person name="Fisher S."/>
            <person name="Freeman R.M."/>
            <person name="Gunawardena J."/>
            <person name="Chu W."/>
            <person name="Stover N.A."/>
            <person name="Gregory B.D."/>
            <person name="Nowacki M."/>
            <person name="Derisi J."/>
            <person name="Roy S.W."/>
            <person name="Marshall W.F."/>
            <person name="Sood P."/>
        </authorList>
    </citation>
    <scope>NUCLEOTIDE SEQUENCE [LARGE SCALE GENOMIC DNA]</scope>
    <source>
        <strain evidence="3">WM001</strain>
    </source>
</reference>
<accession>A0A1R2B244</accession>
<evidence type="ECO:0000313" key="4">
    <source>
        <dbReference type="Proteomes" id="UP000187209"/>
    </source>
</evidence>
<dbReference type="SMART" id="SM00312">
    <property type="entry name" value="PX"/>
    <property type="match status" value="3"/>
</dbReference>
<gene>
    <name evidence="3" type="ORF">SteCoe_31093</name>
</gene>
<dbReference type="Gene3D" id="3.30.1520.10">
    <property type="entry name" value="Phox-like domain"/>
    <property type="match status" value="3"/>
</dbReference>
<keyword evidence="4" id="KW-1185">Reference proteome</keyword>
<dbReference type="PROSITE" id="PS50195">
    <property type="entry name" value="PX"/>
    <property type="match status" value="2"/>
</dbReference>
<keyword evidence="1" id="KW-0812">Transmembrane</keyword>
<dbReference type="InterPro" id="IPR036871">
    <property type="entry name" value="PX_dom_sf"/>
</dbReference>
<feature type="transmembrane region" description="Helical" evidence="1">
    <location>
        <begin position="28"/>
        <end position="47"/>
    </location>
</feature>
<dbReference type="CDD" id="cd06093">
    <property type="entry name" value="PX_domain"/>
    <property type="match status" value="2"/>
</dbReference>
<dbReference type="PANTHER" id="PTHR22775:SF3">
    <property type="entry name" value="SORTING NEXIN-13"/>
    <property type="match status" value="1"/>
</dbReference>
<dbReference type="InterPro" id="IPR001683">
    <property type="entry name" value="PX_dom"/>
</dbReference>
<dbReference type="AlphaFoldDB" id="A0A1R2B244"/>
<sequence>MYLITGVFKMINHWKDGKEATKYHATRLFLKIIACITCSALEMLHIIDISPKNYYSTDHQLFRTSYFGFSAVTWIFSAFMVYFEYKRHIKCQWIGQKGYWLFSLFSNITLLILNIFQNSFILTNTELKTYIMIQTIIYSFMIFSNIVLTYFAIFKPNDFIIMNPGLTDGIFSEKEDKDCSGLCISVSGFKIKDQTAYYEIVVSVLNKTSKVSKTLSQFEDFHKKLEENHSPDTFPDFEMPELPKDLKMMNPTEKVSVIDEYLNKICQQNYFVEAFLDFLEIKGRIKENILKNVSKTFDEDHDEFIPRSKSELHNYFEPKATITDTIVMSIPAYHLNWIVDIQIPSWLRSGTHIEYSIRSEIRILSFESTTISRYSEMLILHKQLQKYHIPLPSFPPKSIHNFRFMDSEAIELRRVQLEEYLGTIFNDPAYLHIFSLKFINCNLDIERLYKIIPQTSVYELITPLKWEGELGSDSKHFIIYIMKFRKSILGKTQDWEICRRFKEFDALHKILQQRSTSFLLREYLKNEPDPLPQLPGKSIAPLSSYDEINERKQDLENYITELLKNPSVTCCYYFRNFIGEIE</sequence>
<feature type="domain" description="PX" evidence="2">
    <location>
        <begin position="458"/>
        <end position="582"/>
    </location>
</feature>
<evidence type="ECO:0000256" key="1">
    <source>
        <dbReference type="SAM" id="Phobius"/>
    </source>
</evidence>
<dbReference type="EMBL" id="MPUH01001048">
    <property type="protein sequence ID" value="OMJ70848.1"/>
    <property type="molecule type" value="Genomic_DNA"/>
</dbReference>
<name>A0A1R2B244_9CILI</name>
<evidence type="ECO:0000259" key="2">
    <source>
        <dbReference type="PROSITE" id="PS50195"/>
    </source>
</evidence>
<evidence type="ECO:0000313" key="3">
    <source>
        <dbReference type="EMBL" id="OMJ70848.1"/>
    </source>
</evidence>
<dbReference type="PANTHER" id="PTHR22775">
    <property type="entry name" value="SORTING NEXIN"/>
    <property type="match status" value="1"/>
</dbReference>
<proteinExistence type="predicted"/>
<feature type="domain" description="PX" evidence="2">
    <location>
        <begin position="333"/>
        <end position="456"/>
    </location>
</feature>
<feature type="transmembrane region" description="Helical" evidence="1">
    <location>
        <begin position="97"/>
        <end position="116"/>
    </location>
</feature>
<keyword evidence="1" id="KW-0472">Membrane</keyword>
<dbReference type="OrthoDB" id="290967at2759"/>
<feature type="transmembrane region" description="Helical" evidence="1">
    <location>
        <begin position="67"/>
        <end position="85"/>
    </location>
</feature>
<dbReference type="GO" id="GO:0035091">
    <property type="term" value="F:phosphatidylinositol binding"/>
    <property type="evidence" value="ECO:0007669"/>
    <property type="project" value="InterPro"/>
</dbReference>
<dbReference type="Pfam" id="PF00787">
    <property type="entry name" value="PX"/>
    <property type="match status" value="3"/>
</dbReference>
<keyword evidence="1" id="KW-1133">Transmembrane helix</keyword>
<dbReference type="Proteomes" id="UP000187209">
    <property type="component" value="Unassembled WGS sequence"/>
</dbReference>